<dbReference type="STRING" id="994479.GCA_000194155_03913"/>
<dbReference type="AlphaFoldDB" id="A0A2N3XSI4"/>
<proteinExistence type="predicted"/>
<evidence type="ECO:0008006" key="5">
    <source>
        <dbReference type="Google" id="ProtNLM"/>
    </source>
</evidence>
<evidence type="ECO:0000256" key="1">
    <source>
        <dbReference type="ARBA" id="ARBA00022729"/>
    </source>
</evidence>
<dbReference type="EMBL" id="PJNB01000001">
    <property type="protein sequence ID" value="PKW13648.1"/>
    <property type="molecule type" value="Genomic_DNA"/>
</dbReference>
<name>A0A2N3XSI4_SACSN</name>
<comment type="caution">
    <text evidence="3">The sequence shown here is derived from an EMBL/GenBank/DDBJ whole genome shotgun (WGS) entry which is preliminary data.</text>
</comment>
<dbReference type="Proteomes" id="UP000233786">
    <property type="component" value="Unassembled WGS sequence"/>
</dbReference>
<reference evidence="3" key="1">
    <citation type="submission" date="2017-12" db="EMBL/GenBank/DDBJ databases">
        <title>Sequencing the genomes of 1000 Actinobacteria strains.</title>
        <authorList>
            <person name="Klenk H.-P."/>
        </authorList>
    </citation>
    <scope>NUCLEOTIDE SEQUENCE [LARGE SCALE GENOMIC DNA]</scope>
    <source>
        <strain evidence="3">DSM 44228</strain>
    </source>
</reference>
<feature type="region of interest" description="Disordered" evidence="2">
    <location>
        <begin position="58"/>
        <end position="87"/>
    </location>
</feature>
<evidence type="ECO:0000256" key="2">
    <source>
        <dbReference type="SAM" id="MobiDB-lite"/>
    </source>
</evidence>
<dbReference type="Gene3D" id="2.60.40.1240">
    <property type="match status" value="1"/>
</dbReference>
<evidence type="ECO:0000313" key="3">
    <source>
        <dbReference type="EMBL" id="PKW13648.1"/>
    </source>
</evidence>
<accession>A0A2N3XSI4</accession>
<dbReference type="InterPro" id="IPR029050">
    <property type="entry name" value="Immunoprotect_excell_Ig-like"/>
</dbReference>
<organism evidence="3 4">
    <name type="scientific">Saccharopolyspora spinosa</name>
    <dbReference type="NCBI Taxonomy" id="60894"/>
    <lineage>
        <taxon>Bacteria</taxon>
        <taxon>Bacillati</taxon>
        <taxon>Actinomycetota</taxon>
        <taxon>Actinomycetes</taxon>
        <taxon>Pseudonocardiales</taxon>
        <taxon>Pseudonocardiaceae</taxon>
        <taxon>Saccharopolyspora</taxon>
    </lineage>
</organism>
<protein>
    <recommendedName>
        <fullName evidence="5">DUF4352 domain-containing protein</fullName>
    </recommendedName>
</protein>
<feature type="compositionally biased region" description="Low complexity" evidence="2">
    <location>
        <begin position="66"/>
        <end position="86"/>
    </location>
</feature>
<sequence>MLPKTFANPIVPSGGLWEGSRVVLGLNIFVRGKLKRLIAPLAAALLITLAGCGVGAKPQSSGGGDSKSSSETSPSSGESESTGPQSVAFGQSVTVKTDQGTKLKLTISAPTDFTEETDFDPEKGKYVVVDAEAALAAGVVGNVSEDEFCLVDGEGNRYEPAIASMEISGSFIELLTDKDKPVTGKIIYDVPTDAPGLTVEYSPTGVNSKTLGPLASWK</sequence>
<evidence type="ECO:0000313" key="4">
    <source>
        <dbReference type="Proteomes" id="UP000233786"/>
    </source>
</evidence>
<keyword evidence="1" id="KW-0732">Signal</keyword>
<gene>
    <name evidence="3" type="ORF">A8926_1194</name>
</gene>
<keyword evidence="4" id="KW-1185">Reference proteome</keyword>